<proteinExistence type="inferred from homology"/>
<dbReference type="Gene3D" id="3.40.50.720">
    <property type="entry name" value="NAD(P)-binding Rossmann-like Domain"/>
    <property type="match status" value="1"/>
</dbReference>
<dbReference type="InterPro" id="IPR036291">
    <property type="entry name" value="NAD(P)-bd_dom_sf"/>
</dbReference>
<dbReference type="Pfam" id="PF00725">
    <property type="entry name" value="3HCDH"/>
    <property type="match status" value="1"/>
</dbReference>
<dbReference type="InterPro" id="IPR006108">
    <property type="entry name" value="3HC_DH_C"/>
</dbReference>
<comment type="pathway">
    <text evidence="1">Lipid metabolism; butanoate metabolism.</text>
</comment>
<sequence>MKSRATVHIRCKRGWCRPGRSDGRREGGSIGMTTRRVLVLGDGVIAREIVRSLSAAGERLTSFVAEEPLVAKPRDRLQAVRELMQTVEMRTFDAVLIAFGAERDTVREIVREVERRMGPEALLLVSALGVSVTEAASWCVEPKRVVGFGYVPPLADVTCVEAASGLRTDSDVAERAHAMLQAGLGRDIVWVKDSVGLVIPRMVAMVINEAAYALQEGIAQAEDLDTAMKLGTNYPYGPLEWADVIGVEQVTAILQGLYAEQGEDRFRPAPLLKRLAWAGQTFYGRREEEQADARGGHY</sequence>
<gene>
    <name evidence="6" type="ORF">CIG75_18100</name>
</gene>
<dbReference type="Proteomes" id="UP000214688">
    <property type="component" value="Chromosome"/>
</dbReference>
<dbReference type="GO" id="GO:0008691">
    <property type="term" value="F:3-hydroxybutyryl-CoA dehydrogenase activity"/>
    <property type="evidence" value="ECO:0007669"/>
    <property type="project" value="TreeGrafter"/>
</dbReference>
<keyword evidence="7" id="KW-1185">Reference proteome</keyword>
<evidence type="ECO:0008006" key="8">
    <source>
        <dbReference type="Google" id="ProtNLM"/>
    </source>
</evidence>
<evidence type="ECO:0000313" key="6">
    <source>
        <dbReference type="EMBL" id="ASS76693.1"/>
    </source>
</evidence>
<dbReference type="GO" id="GO:0006635">
    <property type="term" value="P:fatty acid beta-oxidation"/>
    <property type="evidence" value="ECO:0007669"/>
    <property type="project" value="TreeGrafter"/>
</dbReference>
<evidence type="ECO:0000259" key="4">
    <source>
        <dbReference type="Pfam" id="PF00725"/>
    </source>
</evidence>
<dbReference type="PANTHER" id="PTHR48075:SF5">
    <property type="entry name" value="3-HYDROXYBUTYRYL-COA DEHYDROGENASE"/>
    <property type="match status" value="1"/>
</dbReference>
<feature type="domain" description="3-hydroxyacyl-CoA dehydrogenase C-terminal" evidence="4">
    <location>
        <begin position="196"/>
        <end position="280"/>
    </location>
</feature>
<organism evidence="6 7">
    <name type="scientific">Tumebacillus algifaecis</name>
    <dbReference type="NCBI Taxonomy" id="1214604"/>
    <lineage>
        <taxon>Bacteria</taxon>
        <taxon>Bacillati</taxon>
        <taxon>Bacillota</taxon>
        <taxon>Bacilli</taxon>
        <taxon>Bacillales</taxon>
        <taxon>Alicyclobacillaceae</taxon>
        <taxon>Tumebacillus</taxon>
    </lineage>
</organism>
<feature type="domain" description="3-hydroxyacyl-CoA dehydrogenase NAD binding" evidence="5">
    <location>
        <begin position="77"/>
        <end position="193"/>
    </location>
</feature>
<dbReference type="InterPro" id="IPR008927">
    <property type="entry name" value="6-PGluconate_DH-like_C_sf"/>
</dbReference>
<reference evidence="6 7" key="1">
    <citation type="journal article" date="2015" name="Int. J. Syst. Evol. Microbiol.">
        <title>Tumebacillus algifaecis sp. nov., isolated from decomposing algal scum.</title>
        <authorList>
            <person name="Wu Y.F."/>
            <person name="Zhang B."/>
            <person name="Xing P."/>
            <person name="Wu Q.L."/>
            <person name="Liu S.J."/>
        </authorList>
    </citation>
    <scope>NUCLEOTIDE SEQUENCE [LARGE SCALE GENOMIC DNA]</scope>
    <source>
        <strain evidence="6 7">THMBR28</strain>
    </source>
</reference>
<dbReference type="KEGG" id="tab:CIG75_18100"/>
<evidence type="ECO:0000259" key="5">
    <source>
        <dbReference type="Pfam" id="PF02737"/>
    </source>
</evidence>
<evidence type="ECO:0000256" key="3">
    <source>
        <dbReference type="ARBA" id="ARBA00023002"/>
    </source>
</evidence>
<accession>A0A223D5F3</accession>
<dbReference type="SUPFAM" id="SSF51735">
    <property type="entry name" value="NAD(P)-binding Rossmann-fold domains"/>
    <property type="match status" value="1"/>
</dbReference>
<evidence type="ECO:0000256" key="2">
    <source>
        <dbReference type="ARBA" id="ARBA00009463"/>
    </source>
</evidence>
<dbReference type="EMBL" id="CP022657">
    <property type="protein sequence ID" value="ASS76693.1"/>
    <property type="molecule type" value="Genomic_DNA"/>
</dbReference>
<dbReference type="Gene3D" id="1.10.1040.10">
    <property type="entry name" value="N-(1-d-carboxylethyl)-l-norvaline Dehydrogenase, domain 2"/>
    <property type="match status" value="1"/>
</dbReference>
<dbReference type="AlphaFoldDB" id="A0A223D5F3"/>
<dbReference type="GO" id="GO:0070403">
    <property type="term" value="F:NAD+ binding"/>
    <property type="evidence" value="ECO:0007669"/>
    <property type="project" value="InterPro"/>
</dbReference>
<protein>
    <recommendedName>
        <fullName evidence="8">3-hydroxybutyryl-CoA dehydrogenase</fullName>
    </recommendedName>
</protein>
<dbReference type="InterPro" id="IPR013328">
    <property type="entry name" value="6PGD_dom2"/>
</dbReference>
<name>A0A223D5F3_9BACL</name>
<dbReference type="OrthoDB" id="9771883at2"/>
<dbReference type="SUPFAM" id="SSF48179">
    <property type="entry name" value="6-phosphogluconate dehydrogenase C-terminal domain-like"/>
    <property type="match status" value="1"/>
</dbReference>
<evidence type="ECO:0000256" key="1">
    <source>
        <dbReference type="ARBA" id="ARBA00005086"/>
    </source>
</evidence>
<dbReference type="Pfam" id="PF02737">
    <property type="entry name" value="3HCDH_N"/>
    <property type="match status" value="1"/>
</dbReference>
<keyword evidence="3" id="KW-0560">Oxidoreductase</keyword>
<dbReference type="PANTHER" id="PTHR48075">
    <property type="entry name" value="3-HYDROXYACYL-COA DEHYDROGENASE FAMILY PROTEIN"/>
    <property type="match status" value="1"/>
</dbReference>
<dbReference type="InterPro" id="IPR006176">
    <property type="entry name" value="3-OHacyl-CoA_DH_NAD-bd"/>
</dbReference>
<comment type="similarity">
    <text evidence="2">Belongs to the 3-hydroxyacyl-CoA dehydrogenase family.</text>
</comment>
<evidence type="ECO:0000313" key="7">
    <source>
        <dbReference type="Proteomes" id="UP000214688"/>
    </source>
</evidence>